<organism evidence="2">
    <name type="scientific">candidate division WOR-3 bacterium</name>
    <dbReference type="NCBI Taxonomy" id="2052148"/>
    <lineage>
        <taxon>Bacteria</taxon>
        <taxon>Bacteria division WOR-3</taxon>
    </lineage>
</organism>
<dbReference type="GO" id="GO:0004799">
    <property type="term" value="F:thymidylate synthase activity"/>
    <property type="evidence" value="ECO:0007669"/>
    <property type="project" value="TreeGrafter"/>
</dbReference>
<dbReference type="InterPro" id="IPR036098">
    <property type="entry name" value="Thymidylate_synthase_ThyX_sf"/>
</dbReference>
<dbReference type="Gene3D" id="3.30.1360.170">
    <property type="match status" value="2"/>
</dbReference>
<proteinExistence type="predicted"/>
<dbReference type="Pfam" id="PF02511">
    <property type="entry name" value="Thy1"/>
    <property type="match status" value="2"/>
</dbReference>
<name>A0A7V0Z513_UNCW3</name>
<dbReference type="EMBL" id="DSKY01000012">
    <property type="protein sequence ID" value="HDY58767.1"/>
    <property type="molecule type" value="Genomic_DNA"/>
</dbReference>
<dbReference type="SUPFAM" id="SSF69796">
    <property type="entry name" value="Thymidylate synthase-complementing protein Thy1"/>
    <property type="match status" value="2"/>
</dbReference>
<dbReference type="GO" id="GO:0006231">
    <property type="term" value="P:dTMP biosynthetic process"/>
    <property type="evidence" value="ECO:0007669"/>
    <property type="project" value="UniProtKB-UniRule"/>
</dbReference>
<dbReference type="NCBIfam" id="TIGR02170">
    <property type="entry name" value="thyX"/>
    <property type="match status" value="1"/>
</dbReference>
<accession>A0A7V0Z513</accession>
<keyword evidence="2" id="KW-0489">Methyltransferase</keyword>
<keyword evidence="2" id="KW-0808">Transferase</keyword>
<protein>
    <recommendedName>
        <fullName evidence="1">FAD-dependent thymidylate synthase</fullName>
        <ecNumber evidence="1">2.1.1.148</ecNumber>
    </recommendedName>
</protein>
<gene>
    <name evidence="2" type="primary">thyX</name>
    <name evidence="2" type="ORF">ENP86_04350</name>
</gene>
<dbReference type="GO" id="GO:0070402">
    <property type="term" value="F:NADPH binding"/>
    <property type="evidence" value="ECO:0007669"/>
    <property type="project" value="TreeGrafter"/>
</dbReference>
<dbReference type="PROSITE" id="PS51331">
    <property type="entry name" value="THYX"/>
    <property type="match status" value="2"/>
</dbReference>
<dbReference type="GO" id="GO:0050660">
    <property type="term" value="F:flavin adenine dinucleotide binding"/>
    <property type="evidence" value="ECO:0007669"/>
    <property type="project" value="UniProtKB-UniRule"/>
</dbReference>
<dbReference type="EC" id="2.1.1.148" evidence="1"/>
<reference evidence="2" key="1">
    <citation type="journal article" date="2020" name="mSystems">
        <title>Genome- and Community-Level Interaction Insights into Carbon Utilization and Element Cycling Functions of Hydrothermarchaeota in Hydrothermal Sediment.</title>
        <authorList>
            <person name="Zhou Z."/>
            <person name="Liu Y."/>
            <person name="Xu W."/>
            <person name="Pan J."/>
            <person name="Luo Z.H."/>
            <person name="Li M."/>
        </authorList>
    </citation>
    <scope>NUCLEOTIDE SEQUENCE [LARGE SCALE GENOMIC DNA]</scope>
    <source>
        <strain evidence="2">SpSt-258</strain>
    </source>
</reference>
<evidence type="ECO:0000256" key="1">
    <source>
        <dbReference type="NCBIfam" id="TIGR02170"/>
    </source>
</evidence>
<dbReference type="PANTHER" id="PTHR34934:SF1">
    <property type="entry name" value="FLAVIN-DEPENDENT THYMIDYLATE SYNTHASE"/>
    <property type="match status" value="1"/>
</dbReference>
<dbReference type="CDD" id="cd20175">
    <property type="entry name" value="ThyX"/>
    <property type="match status" value="2"/>
</dbReference>
<dbReference type="GO" id="GO:0050797">
    <property type="term" value="F:thymidylate synthase (FAD) activity"/>
    <property type="evidence" value="ECO:0007669"/>
    <property type="project" value="UniProtKB-UniRule"/>
</dbReference>
<dbReference type="GO" id="GO:0032259">
    <property type="term" value="P:methylation"/>
    <property type="evidence" value="ECO:0007669"/>
    <property type="project" value="UniProtKB-KW"/>
</dbReference>
<dbReference type="AlphaFoldDB" id="A0A7V0Z513"/>
<dbReference type="InterPro" id="IPR003669">
    <property type="entry name" value="Thymidylate_synthase_ThyX"/>
</dbReference>
<comment type="caution">
    <text evidence="2">The sequence shown here is derived from an EMBL/GenBank/DDBJ whole genome shotgun (WGS) entry which is preliminary data.</text>
</comment>
<dbReference type="PANTHER" id="PTHR34934">
    <property type="entry name" value="FLAVIN-DEPENDENT THYMIDYLATE SYNTHASE"/>
    <property type="match status" value="1"/>
</dbReference>
<sequence length="491" mass="57216">MKVTLAGYNIDTELIKKLKDNKKDYIFTPETISAAYARISRSPKSIRALRKEALEEIERARASNRRIIFEMSHHSIAEHAVFNFDITGISRRAVEEFERFRLCSYTEKSQRYVTLKGDFVIPEEIKKAGLVNEYCEVIALQNNLYKRLFENLKSFILENYPISDDPKYLRLVENTAKEDARYILSLATQTQLGATINARNLELMIRRFASHHLEEIRELGRRLYRKVKHIAPSIILFYKANDYDQRTYQELEDYCKGININAGGYSKVVLEDYTEDGDDKILSALLFRVKKCNFNACLGAVKKMTREEKIELFKTACQYLELYDTILREFEVVNYTFSLIVSGGCFGQLKRHRLLTLINQDYDPELGITIPPSIKDIKMEDEFRRVINKTEKLYKKIFMVAPLAGSYILTNAHRKRVLLNLNLRELYHFARLREDPTAQWDIQNIANAMSRAAKKVTPITTLLLGSKTEYPEIYYRLYKKFPKVTIVPPPG</sequence>
<evidence type="ECO:0000313" key="2">
    <source>
        <dbReference type="EMBL" id="HDY58767.1"/>
    </source>
</evidence>